<feature type="domain" description="STAS" evidence="1">
    <location>
        <begin position="15"/>
        <end position="101"/>
    </location>
</feature>
<dbReference type="Gene3D" id="3.30.750.24">
    <property type="entry name" value="STAS domain"/>
    <property type="match status" value="1"/>
</dbReference>
<dbReference type="CDD" id="cd07043">
    <property type="entry name" value="STAS_anti-anti-sigma_factors"/>
    <property type="match status" value="1"/>
</dbReference>
<protein>
    <submittedName>
        <fullName evidence="2">STAS domain-containing protein</fullName>
    </submittedName>
</protein>
<dbReference type="Pfam" id="PF13466">
    <property type="entry name" value="STAS_2"/>
    <property type="match status" value="1"/>
</dbReference>
<dbReference type="InterPro" id="IPR052746">
    <property type="entry name" value="MlaB_ABC_Transporter"/>
</dbReference>
<sequence>MDEFAANNTGAPDDLVVHLSGSMTIHYAVEIKDALLTAFNDSSKLTCNLTQVSDIDLAGLQLLCATHKSSCASGRKFEVVGLERDDFVKVVECAGFSRHIGCMQNEANRCIWVGGAQ</sequence>
<name>A0AAW4L367_9BACT</name>
<evidence type="ECO:0000313" key="2">
    <source>
        <dbReference type="EMBL" id="MBT0662676.1"/>
    </source>
</evidence>
<dbReference type="PANTHER" id="PTHR35849:SF2">
    <property type="entry name" value="BLR2341 PROTEIN"/>
    <property type="match status" value="1"/>
</dbReference>
<evidence type="ECO:0000313" key="3">
    <source>
        <dbReference type="Proteomes" id="UP000811899"/>
    </source>
</evidence>
<dbReference type="PROSITE" id="PS50801">
    <property type="entry name" value="STAS"/>
    <property type="match status" value="1"/>
</dbReference>
<proteinExistence type="predicted"/>
<keyword evidence="3" id="KW-1185">Reference proteome</keyword>
<dbReference type="RefSeq" id="WP_214169479.1">
    <property type="nucleotide sequence ID" value="NZ_JAHCVJ010000001.1"/>
</dbReference>
<dbReference type="InterPro" id="IPR036513">
    <property type="entry name" value="STAS_dom_sf"/>
</dbReference>
<dbReference type="Proteomes" id="UP000811899">
    <property type="component" value="Unassembled WGS sequence"/>
</dbReference>
<dbReference type="SUPFAM" id="SSF52091">
    <property type="entry name" value="SpoIIaa-like"/>
    <property type="match status" value="1"/>
</dbReference>
<dbReference type="InterPro" id="IPR002645">
    <property type="entry name" value="STAS_dom"/>
</dbReference>
<evidence type="ECO:0000259" key="1">
    <source>
        <dbReference type="PROSITE" id="PS50801"/>
    </source>
</evidence>
<dbReference type="AlphaFoldDB" id="A0AAW4L367"/>
<dbReference type="EMBL" id="JAHCVJ010000001">
    <property type="protein sequence ID" value="MBT0662676.1"/>
    <property type="molecule type" value="Genomic_DNA"/>
</dbReference>
<organism evidence="2 3">
    <name type="scientific">Geoanaerobacter pelophilus</name>
    <dbReference type="NCBI Taxonomy" id="60036"/>
    <lineage>
        <taxon>Bacteria</taxon>
        <taxon>Pseudomonadati</taxon>
        <taxon>Thermodesulfobacteriota</taxon>
        <taxon>Desulfuromonadia</taxon>
        <taxon>Geobacterales</taxon>
        <taxon>Geobacteraceae</taxon>
        <taxon>Geoanaerobacter</taxon>
    </lineage>
</organism>
<dbReference type="InterPro" id="IPR058548">
    <property type="entry name" value="MlaB-like_STAS"/>
</dbReference>
<reference evidence="2 3" key="1">
    <citation type="submission" date="2021-05" db="EMBL/GenBank/DDBJ databases">
        <title>The draft genome of Geobacter pelophilus DSM 12255.</title>
        <authorList>
            <person name="Xu Z."/>
            <person name="Masuda Y."/>
            <person name="Itoh H."/>
            <person name="Senoo K."/>
        </authorList>
    </citation>
    <scope>NUCLEOTIDE SEQUENCE [LARGE SCALE GENOMIC DNA]</scope>
    <source>
        <strain evidence="2 3">DSM 12255</strain>
    </source>
</reference>
<accession>A0AAW4L367</accession>
<dbReference type="PANTHER" id="PTHR35849">
    <property type="entry name" value="BLR2341 PROTEIN"/>
    <property type="match status" value="1"/>
</dbReference>
<gene>
    <name evidence="2" type="ORF">KI809_00030</name>
</gene>
<comment type="caution">
    <text evidence="2">The sequence shown here is derived from an EMBL/GenBank/DDBJ whole genome shotgun (WGS) entry which is preliminary data.</text>
</comment>